<dbReference type="EMBL" id="HBUF01547321">
    <property type="protein sequence ID" value="CAG6757521.1"/>
    <property type="molecule type" value="Transcribed_RNA"/>
</dbReference>
<organism evidence="1">
    <name type="scientific">Cacopsylla melanoneura</name>
    <dbReference type="NCBI Taxonomy" id="428564"/>
    <lineage>
        <taxon>Eukaryota</taxon>
        <taxon>Metazoa</taxon>
        <taxon>Ecdysozoa</taxon>
        <taxon>Arthropoda</taxon>
        <taxon>Hexapoda</taxon>
        <taxon>Insecta</taxon>
        <taxon>Pterygota</taxon>
        <taxon>Neoptera</taxon>
        <taxon>Paraneoptera</taxon>
        <taxon>Hemiptera</taxon>
        <taxon>Sternorrhyncha</taxon>
        <taxon>Psylloidea</taxon>
        <taxon>Psyllidae</taxon>
        <taxon>Psyllinae</taxon>
        <taxon>Cacopsylla</taxon>
    </lineage>
</organism>
<dbReference type="EMBL" id="HBUF01342275">
    <property type="protein sequence ID" value="CAG6705179.1"/>
    <property type="molecule type" value="Transcribed_RNA"/>
</dbReference>
<dbReference type="EMBL" id="HBUF01342274">
    <property type="protein sequence ID" value="CAG6705178.1"/>
    <property type="molecule type" value="Transcribed_RNA"/>
</dbReference>
<dbReference type="EMBL" id="HBUF01337426">
    <property type="protein sequence ID" value="CAG6698304.1"/>
    <property type="molecule type" value="Transcribed_RNA"/>
</dbReference>
<dbReference type="EMBL" id="HBUF01337429">
    <property type="protein sequence ID" value="CAG6698311.1"/>
    <property type="molecule type" value="Transcribed_RNA"/>
</dbReference>
<name>A0A8D8UMB2_9HEMI</name>
<accession>A0A8D8UMB2</accession>
<dbReference type="EMBL" id="HBUF01547322">
    <property type="protein sequence ID" value="CAG6757522.1"/>
    <property type="molecule type" value="Transcribed_RNA"/>
</dbReference>
<dbReference type="EMBL" id="HBUF01547320">
    <property type="protein sequence ID" value="CAG6757520.1"/>
    <property type="molecule type" value="Transcribed_RNA"/>
</dbReference>
<sequence>MSPSYSIDTSTLHNSGEFQFEILDPTSSTDLEESILVLRESFFPLETVHRGIKASDNPLAIDELEQFCHITVRDGVSVIAREKSTRKICATAFCKIQTKPSPGKPGAFDEIATSFKQPESVLILDFMTQVDGMVDLFGKYSTNTLYELMFLGTLPDYC</sequence>
<proteinExistence type="predicted"/>
<protein>
    <submittedName>
        <fullName evidence="1">Uncharacterized protein</fullName>
    </submittedName>
</protein>
<evidence type="ECO:0000313" key="1">
    <source>
        <dbReference type="EMBL" id="CAG6705177.1"/>
    </source>
</evidence>
<dbReference type="EMBL" id="HBUF01547323">
    <property type="protein sequence ID" value="CAG6757523.1"/>
    <property type="molecule type" value="Transcribed_RNA"/>
</dbReference>
<dbReference type="EMBL" id="HBUF01337427">
    <property type="protein sequence ID" value="CAG6698306.1"/>
    <property type="molecule type" value="Transcribed_RNA"/>
</dbReference>
<dbReference type="EMBL" id="HBUF01342276">
    <property type="protein sequence ID" value="CAG6705181.1"/>
    <property type="molecule type" value="Transcribed_RNA"/>
</dbReference>
<dbReference type="EMBL" id="HBUF01342273">
    <property type="protein sequence ID" value="CAG6705177.1"/>
    <property type="molecule type" value="Transcribed_RNA"/>
</dbReference>
<reference evidence="1" key="1">
    <citation type="submission" date="2021-05" db="EMBL/GenBank/DDBJ databases">
        <authorList>
            <person name="Alioto T."/>
            <person name="Alioto T."/>
            <person name="Gomez Garrido J."/>
        </authorList>
    </citation>
    <scope>NUCLEOTIDE SEQUENCE</scope>
</reference>
<dbReference type="EMBL" id="HBUF01337428">
    <property type="protein sequence ID" value="CAG6698309.1"/>
    <property type="molecule type" value="Transcribed_RNA"/>
</dbReference>
<dbReference type="AlphaFoldDB" id="A0A8D8UMB2"/>
<dbReference type="EMBL" id="HBUF01342277">
    <property type="protein sequence ID" value="CAG6705183.1"/>
    <property type="molecule type" value="Transcribed_RNA"/>
</dbReference>
<dbReference type="Gene3D" id="3.40.630.30">
    <property type="match status" value="1"/>
</dbReference>